<keyword evidence="3" id="KW-0378">Hydrolase</keyword>
<organism evidence="8 9">
    <name type="scientific">Nadsonia fulvescens var. elongata DSM 6958</name>
    <dbReference type="NCBI Taxonomy" id="857566"/>
    <lineage>
        <taxon>Eukaryota</taxon>
        <taxon>Fungi</taxon>
        <taxon>Dikarya</taxon>
        <taxon>Ascomycota</taxon>
        <taxon>Saccharomycotina</taxon>
        <taxon>Dipodascomycetes</taxon>
        <taxon>Dipodascales</taxon>
        <taxon>Dipodascales incertae sedis</taxon>
        <taxon>Nadsonia</taxon>
    </lineage>
</organism>
<proteinExistence type="inferred from homology"/>
<dbReference type="GO" id="GO:0005634">
    <property type="term" value="C:nucleus"/>
    <property type="evidence" value="ECO:0007669"/>
    <property type="project" value="TreeGrafter"/>
</dbReference>
<dbReference type="InterPro" id="IPR016278">
    <property type="entry name" value="DUSP12"/>
</dbReference>
<feature type="domain" description="Tyrosine specific protein phosphatases" evidence="7">
    <location>
        <begin position="66"/>
        <end position="130"/>
    </location>
</feature>
<dbReference type="Pfam" id="PF00782">
    <property type="entry name" value="DSPc"/>
    <property type="match status" value="1"/>
</dbReference>
<dbReference type="InterPro" id="IPR016130">
    <property type="entry name" value="Tyr_Pase_AS"/>
</dbReference>
<dbReference type="InterPro" id="IPR020422">
    <property type="entry name" value="TYR_PHOSPHATASE_DUAL_dom"/>
</dbReference>
<dbReference type="InterPro" id="IPR000340">
    <property type="entry name" value="Dual-sp_phosphatase_cat-dom"/>
</dbReference>
<dbReference type="PROSITE" id="PS50056">
    <property type="entry name" value="TYR_PHOSPHATASE_2"/>
    <property type="match status" value="1"/>
</dbReference>
<dbReference type="PROSITE" id="PS00383">
    <property type="entry name" value="TYR_PHOSPHATASE_1"/>
    <property type="match status" value="1"/>
</dbReference>
<dbReference type="STRING" id="857566.A0A1E3PPE9"/>
<protein>
    <recommendedName>
        <fullName evidence="2">protein-tyrosine-phosphatase</fullName>
        <ecNumber evidence="2">3.1.3.48</ecNumber>
    </recommendedName>
</protein>
<dbReference type="SMART" id="SM00195">
    <property type="entry name" value="DSPc"/>
    <property type="match status" value="1"/>
</dbReference>
<evidence type="ECO:0000256" key="2">
    <source>
        <dbReference type="ARBA" id="ARBA00013064"/>
    </source>
</evidence>
<dbReference type="SUPFAM" id="SSF52799">
    <property type="entry name" value="(Phosphotyrosine protein) phosphatases II"/>
    <property type="match status" value="1"/>
</dbReference>
<gene>
    <name evidence="8" type="ORF">NADFUDRAFT_49620</name>
</gene>
<dbReference type="InterPro" id="IPR000387">
    <property type="entry name" value="Tyr_Pase_dom"/>
</dbReference>
<evidence type="ECO:0000256" key="1">
    <source>
        <dbReference type="ARBA" id="ARBA00008601"/>
    </source>
</evidence>
<keyword evidence="4" id="KW-0904">Protein phosphatase</keyword>
<dbReference type="CDD" id="cd14498">
    <property type="entry name" value="DSP"/>
    <property type="match status" value="1"/>
</dbReference>
<comment type="similarity">
    <text evidence="1">Belongs to the protein-tyrosine phosphatase family. Non-receptor class dual specificity subfamily.</text>
</comment>
<evidence type="ECO:0000256" key="4">
    <source>
        <dbReference type="ARBA" id="ARBA00022912"/>
    </source>
</evidence>
<dbReference type="GO" id="GO:0004725">
    <property type="term" value="F:protein tyrosine phosphatase activity"/>
    <property type="evidence" value="ECO:0007669"/>
    <property type="project" value="UniProtKB-EC"/>
</dbReference>
<feature type="active site" description="Phosphocysteine intermediate" evidence="5">
    <location>
        <position position="96"/>
    </location>
</feature>
<evidence type="ECO:0000313" key="8">
    <source>
        <dbReference type="EMBL" id="ODQ67180.1"/>
    </source>
</evidence>
<keyword evidence="9" id="KW-1185">Reference proteome</keyword>
<evidence type="ECO:0000256" key="3">
    <source>
        <dbReference type="ARBA" id="ARBA00022801"/>
    </source>
</evidence>
<dbReference type="InterPro" id="IPR029021">
    <property type="entry name" value="Prot-tyrosine_phosphatase-like"/>
</dbReference>
<evidence type="ECO:0000313" key="9">
    <source>
        <dbReference type="Proteomes" id="UP000095009"/>
    </source>
</evidence>
<dbReference type="PIRSF" id="PIRSF000941">
    <property type="entry name" value="DUSP12"/>
    <property type="match status" value="1"/>
</dbReference>
<dbReference type="Proteomes" id="UP000095009">
    <property type="component" value="Unassembled WGS sequence"/>
</dbReference>
<name>A0A1E3PPE9_9ASCO</name>
<accession>A0A1E3PPE9</accession>
<dbReference type="OrthoDB" id="2017893at2759"/>
<reference evidence="8 9" key="1">
    <citation type="journal article" date="2016" name="Proc. Natl. Acad. Sci. U.S.A.">
        <title>Comparative genomics of biotechnologically important yeasts.</title>
        <authorList>
            <person name="Riley R."/>
            <person name="Haridas S."/>
            <person name="Wolfe K.H."/>
            <person name="Lopes M.R."/>
            <person name="Hittinger C.T."/>
            <person name="Goeker M."/>
            <person name="Salamov A.A."/>
            <person name="Wisecaver J.H."/>
            <person name="Long T.M."/>
            <person name="Calvey C.H."/>
            <person name="Aerts A.L."/>
            <person name="Barry K.W."/>
            <person name="Choi C."/>
            <person name="Clum A."/>
            <person name="Coughlan A.Y."/>
            <person name="Deshpande S."/>
            <person name="Douglass A.P."/>
            <person name="Hanson S.J."/>
            <person name="Klenk H.-P."/>
            <person name="LaButti K.M."/>
            <person name="Lapidus A."/>
            <person name="Lindquist E.A."/>
            <person name="Lipzen A.M."/>
            <person name="Meier-Kolthoff J.P."/>
            <person name="Ohm R.A."/>
            <person name="Otillar R.P."/>
            <person name="Pangilinan J.L."/>
            <person name="Peng Y."/>
            <person name="Rokas A."/>
            <person name="Rosa C.A."/>
            <person name="Scheuner C."/>
            <person name="Sibirny A.A."/>
            <person name="Slot J.C."/>
            <person name="Stielow J.B."/>
            <person name="Sun H."/>
            <person name="Kurtzman C.P."/>
            <person name="Blackwell M."/>
            <person name="Grigoriev I.V."/>
            <person name="Jeffries T.W."/>
        </authorList>
    </citation>
    <scope>NUCLEOTIDE SEQUENCE [LARGE SCALE GENOMIC DNA]</scope>
    <source>
        <strain evidence="8 9">DSM 6958</strain>
    </source>
</reference>
<dbReference type="PANTHER" id="PTHR45848:SF4">
    <property type="entry name" value="DUAL SPECIFICITY PROTEIN PHOSPHATASE 12"/>
    <property type="match status" value="1"/>
</dbReference>
<sequence length="325" mass="36597">MAMDRVSSDYPIFVGSYLSFTNTSTLFDENISTVVSVVGGVLPGKFSDPFNHKQIEIDDDEKTDIMKYFGETNLFIDQALMAINGSDYSEGVLIHCMAGVSRSSTFAIAYLMWKKRMSLSDAFVEVHKHRVSICPNPSFMEQLAIYQQCDYEINDSKKEYTQWLLKKQAEGTRTHGLVPNVQIFRSPSGTLSDSTAANDNSTKLKSQLRCKKCRQPLASSQSFIIHTPKENDTYKWSKSKGSNFGPRNGLLQNSSLAPECMQFYTEPVQWMKEELDQGEYEGKFSCPKCKSKVGSYKWHGSTCSCGEWVTPAIEISRSKVDEVSI</sequence>
<dbReference type="Gene3D" id="3.90.190.10">
    <property type="entry name" value="Protein tyrosine phosphatase superfamily"/>
    <property type="match status" value="1"/>
</dbReference>
<dbReference type="AlphaFoldDB" id="A0A1E3PPE9"/>
<dbReference type="PROSITE" id="PS50054">
    <property type="entry name" value="TYR_PHOSPHATASE_DUAL"/>
    <property type="match status" value="1"/>
</dbReference>
<evidence type="ECO:0000259" key="6">
    <source>
        <dbReference type="PROSITE" id="PS50054"/>
    </source>
</evidence>
<dbReference type="GO" id="GO:0008138">
    <property type="term" value="F:protein tyrosine/serine/threonine phosphatase activity"/>
    <property type="evidence" value="ECO:0007669"/>
    <property type="project" value="InterPro"/>
</dbReference>
<evidence type="ECO:0000259" key="7">
    <source>
        <dbReference type="PROSITE" id="PS50056"/>
    </source>
</evidence>
<dbReference type="PANTHER" id="PTHR45848">
    <property type="entry name" value="DUAL SPECIFICITY PROTEIN PHOSPHATASE 12 FAMILY MEMBER"/>
    <property type="match status" value="1"/>
</dbReference>
<evidence type="ECO:0000256" key="5">
    <source>
        <dbReference type="PIRSR" id="PIRSR000941-50"/>
    </source>
</evidence>
<dbReference type="EC" id="3.1.3.48" evidence="2"/>
<dbReference type="EMBL" id="KV454407">
    <property type="protein sequence ID" value="ODQ67180.1"/>
    <property type="molecule type" value="Genomic_DNA"/>
</dbReference>
<feature type="domain" description="Tyrosine-protein phosphatase" evidence="6">
    <location>
        <begin position="4"/>
        <end position="152"/>
    </location>
</feature>